<keyword evidence="3" id="KW-1185">Reference proteome</keyword>
<sequence>MKIMEELGMTIGPYCYNYCIETDKRRIKYSEHSLTNAAKEARSSLKSARKDQEEENINEENQLYGAGIAD</sequence>
<dbReference type="Proteomes" id="UP000075809">
    <property type="component" value="Unassembled WGS sequence"/>
</dbReference>
<feature type="compositionally biased region" description="Basic and acidic residues" evidence="1">
    <location>
        <begin position="39"/>
        <end position="52"/>
    </location>
</feature>
<evidence type="ECO:0000256" key="1">
    <source>
        <dbReference type="SAM" id="MobiDB-lite"/>
    </source>
</evidence>
<name>A0A151WPC9_9HYME</name>
<protein>
    <submittedName>
        <fullName evidence="2">Uncharacterized protein</fullName>
    </submittedName>
</protein>
<evidence type="ECO:0000313" key="2">
    <source>
        <dbReference type="EMBL" id="KYQ49724.1"/>
    </source>
</evidence>
<organism evidence="2 3">
    <name type="scientific">Mycetomoellerius zeteki</name>
    <dbReference type="NCBI Taxonomy" id="64791"/>
    <lineage>
        <taxon>Eukaryota</taxon>
        <taxon>Metazoa</taxon>
        <taxon>Ecdysozoa</taxon>
        <taxon>Arthropoda</taxon>
        <taxon>Hexapoda</taxon>
        <taxon>Insecta</taxon>
        <taxon>Pterygota</taxon>
        <taxon>Neoptera</taxon>
        <taxon>Endopterygota</taxon>
        <taxon>Hymenoptera</taxon>
        <taxon>Apocrita</taxon>
        <taxon>Aculeata</taxon>
        <taxon>Formicoidea</taxon>
        <taxon>Formicidae</taxon>
        <taxon>Myrmicinae</taxon>
        <taxon>Mycetomoellerius</taxon>
    </lineage>
</organism>
<proteinExistence type="predicted"/>
<gene>
    <name evidence="2" type="ORF">ALC60_11205</name>
</gene>
<dbReference type="AlphaFoldDB" id="A0A151WPC9"/>
<accession>A0A151WPC9</accession>
<evidence type="ECO:0000313" key="3">
    <source>
        <dbReference type="Proteomes" id="UP000075809"/>
    </source>
</evidence>
<reference evidence="2 3" key="1">
    <citation type="submission" date="2015-09" db="EMBL/GenBank/DDBJ databases">
        <title>Trachymyrmex zeteki WGS genome.</title>
        <authorList>
            <person name="Nygaard S."/>
            <person name="Hu H."/>
            <person name="Boomsma J."/>
            <person name="Zhang G."/>
        </authorList>
    </citation>
    <scope>NUCLEOTIDE SEQUENCE [LARGE SCALE GENOMIC DNA]</scope>
    <source>
        <strain evidence="2">Tzet28-1</strain>
        <tissue evidence="2">Whole body</tissue>
    </source>
</reference>
<feature type="region of interest" description="Disordered" evidence="1">
    <location>
        <begin position="38"/>
        <end position="70"/>
    </location>
</feature>
<dbReference type="EMBL" id="KQ982873">
    <property type="protein sequence ID" value="KYQ49724.1"/>
    <property type="molecule type" value="Genomic_DNA"/>
</dbReference>